<feature type="compositionally biased region" description="Polar residues" evidence="1">
    <location>
        <begin position="593"/>
        <end position="604"/>
    </location>
</feature>
<dbReference type="InterPro" id="IPR010994">
    <property type="entry name" value="RuvA_2-like"/>
</dbReference>
<feature type="region of interest" description="Disordered" evidence="1">
    <location>
        <begin position="290"/>
        <end position="325"/>
    </location>
</feature>
<dbReference type="Pfam" id="PF12836">
    <property type="entry name" value="HHH_3"/>
    <property type="match status" value="1"/>
</dbReference>
<dbReference type="Proteomes" id="UP000683360">
    <property type="component" value="Unassembled WGS sequence"/>
</dbReference>
<evidence type="ECO:0000313" key="2">
    <source>
        <dbReference type="EMBL" id="CAG2205862.1"/>
    </source>
</evidence>
<dbReference type="OrthoDB" id="10358872at2759"/>
<feature type="region of interest" description="Disordered" evidence="1">
    <location>
        <begin position="518"/>
        <end position="538"/>
    </location>
</feature>
<dbReference type="Pfam" id="PF01885">
    <property type="entry name" value="PTS_2-RNA"/>
    <property type="match status" value="1"/>
</dbReference>
<evidence type="ECO:0000256" key="1">
    <source>
        <dbReference type="SAM" id="MobiDB-lite"/>
    </source>
</evidence>
<dbReference type="InterPro" id="IPR002745">
    <property type="entry name" value="Ptrans_KptA/Tpt1"/>
</dbReference>
<dbReference type="SUPFAM" id="SSF56399">
    <property type="entry name" value="ADP-ribosylation"/>
    <property type="match status" value="1"/>
</dbReference>
<dbReference type="Gene3D" id="1.10.150.280">
    <property type="entry name" value="AF1531-like domain"/>
    <property type="match status" value="1"/>
</dbReference>
<feature type="region of interest" description="Disordered" evidence="1">
    <location>
        <begin position="241"/>
        <end position="270"/>
    </location>
</feature>
<feature type="compositionally biased region" description="Basic and acidic residues" evidence="1">
    <location>
        <begin position="299"/>
        <end position="311"/>
    </location>
</feature>
<proteinExistence type="predicted"/>
<dbReference type="EMBL" id="CAJPWZ010001030">
    <property type="protein sequence ID" value="CAG2205862.1"/>
    <property type="molecule type" value="Genomic_DNA"/>
</dbReference>
<dbReference type="GO" id="GO:0016740">
    <property type="term" value="F:transferase activity"/>
    <property type="evidence" value="ECO:0007669"/>
    <property type="project" value="InterPro"/>
</dbReference>
<evidence type="ECO:0008006" key="4">
    <source>
        <dbReference type="Google" id="ProtNLM"/>
    </source>
</evidence>
<sequence>MSVVNLNTCSFQELLQLPGIGIKTGEQIMDIRESKGFVTESDLSTISHLRVTRGLLSRLDFSPNGGGQNIGPPPKAQGRHGEMLDRGHIAPQGTPSQVQGQFAFRQEAWHQGQSPGPLKGPSQMDSAFLEYSSYPGDANARPEPTGNWDGGYREQLQKKEWSHHDIGDPNQGSPPHHMYRGSIGNKPYCPGKDSAWDKLTLNYWGTPSHPMGHASNYAGQGSAPCTQPAYTGGGQNEMACSKYGKRQDNSGADTRQNLSHDYGDRQPKNQYNQGYTAVLPQGVTAGVGYGQQAYPVPYNEDRPKENTRGPDNRGGARGTLVKQNGNSTIKLKRDYSGGRSESPQMKLGLSVVESVPQGRVAEAAIVGPGVGARDREGNREPRVLVKVRAEMESEQCSNSDKEATPSGGLDCYLLKCLWNILGHGAPELDHSLLPGGYLLVEEILKRDPGFDGYSLPDIHKLIKVDVDRRFTLIKDSDSGCWKIRANQGYSLMVDTPAIPLEEKFENHSSIQKVAATTETTLASDEEAQESWDSTSDGEAHTTLVEGVSDEKIVTVFPTPVVDGGMTDNTENSHTSLTFEDPSSTGETDRKAATESNSPVNQESVYINPESPDLGLGLLFKTDNVGTRYFNQQQPPPVDSGTSVFCVSTVRSGPNRRQWDPGIPYLNKGINTVQVRKNETRLFTTENGSAQPPGSNYIVDMQPLNGPVLVCIKTGKSWHTIQTRTIHSCLGSQFVGNPL</sequence>
<gene>
    <name evidence="2" type="ORF">MEDL_20229</name>
</gene>
<comment type="caution">
    <text evidence="2">The sequence shown here is derived from an EMBL/GenBank/DDBJ whole genome shotgun (WGS) entry which is preliminary data.</text>
</comment>
<feature type="region of interest" description="Disordered" evidence="1">
    <location>
        <begin position="558"/>
        <end position="607"/>
    </location>
</feature>
<name>A0A8S3RLC7_MYTED</name>
<feature type="compositionally biased region" description="Basic and acidic residues" evidence="1">
    <location>
        <begin position="79"/>
        <end position="88"/>
    </location>
</feature>
<evidence type="ECO:0000313" key="3">
    <source>
        <dbReference type="Proteomes" id="UP000683360"/>
    </source>
</evidence>
<reference evidence="2" key="1">
    <citation type="submission" date="2021-03" db="EMBL/GenBank/DDBJ databases">
        <authorList>
            <person name="Bekaert M."/>
        </authorList>
    </citation>
    <scope>NUCLEOTIDE SEQUENCE</scope>
</reference>
<dbReference type="AlphaFoldDB" id="A0A8S3RLC7"/>
<feature type="compositionally biased region" description="Polar residues" evidence="1">
    <location>
        <begin position="249"/>
        <end position="259"/>
    </location>
</feature>
<dbReference type="SUPFAM" id="SSF47781">
    <property type="entry name" value="RuvA domain 2-like"/>
    <property type="match status" value="1"/>
</dbReference>
<accession>A0A8S3RLC7</accession>
<protein>
    <recommendedName>
        <fullName evidence="4">2'-phosphotransferase</fullName>
    </recommendedName>
</protein>
<feature type="region of interest" description="Disordered" evidence="1">
    <location>
        <begin position="60"/>
        <end position="97"/>
    </location>
</feature>
<feature type="compositionally biased region" description="Polar residues" evidence="1">
    <location>
        <begin position="566"/>
        <end position="585"/>
    </location>
</feature>
<organism evidence="2 3">
    <name type="scientific">Mytilus edulis</name>
    <name type="common">Blue mussel</name>
    <dbReference type="NCBI Taxonomy" id="6550"/>
    <lineage>
        <taxon>Eukaryota</taxon>
        <taxon>Metazoa</taxon>
        <taxon>Spiralia</taxon>
        <taxon>Lophotrochozoa</taxon>
        <taxon>Mollusca</taxon>
        <taxon>Bivalvia</taxon>
        <taxon>Autobranchia</taxon>
        <taxon>Pteriomorphia</taxon>
        <taxon>Mytilida</taxon>
        <taxon>Mytiloidea</taxon>
        <taxon>Mytilidae</taxon>
        <taxon>Mytilinae</taxon>
        <taxon>Mytilus</taxon>
    </lineage>
</organism>
<keyword evidence="3" id="KW-1185">Reference proteome</keyword>